<evidence type="ECO:0000313" key="2">
    <source>
        <dbReference type="EMBL" id="MDF3838630.1"/>
    </source>
</evidence>
<sequence length="121" mass="12205">MSTHSRTGHSTPNKLARGVRLALASALLSLSASGWAAGGVIVFHGAIVVPTCATQAGTGGTASLSCPPNGTNPAEFAALPLLPGRTAMLKSARASVQTVRLVNSANPGSSQQGYIIVAEYY</sequence>
<reference evidence="2 3" key="1">
    <citation type="submission" date="2023-03" db="EMBL/GenBank/DDBJ databases">
        <title>Draft assemblies of triclosan tolerant bacteria isolated from returned activated sludge.</title>
        <authorList>
            <person name="Van Hamelsveld S."/>
        </authorList>
    </citation>
    <scope>NUCLEOTIDE SEQUENCE [LARGE SCALE GENOMIC DNA]</scope>
    <source>
        <strain evidence="2 3">GW210010_S58</strain>
    </source>
</reference>
<keyword evidence="3" id="KW-1185">Reference proteome</keyword>
<feature type="signal peptide" evidence="1">
    <location>
        <begin position="1"/>
        <end position="36"/>
    </location>
</feature>
<name>A0ABT6B176_9BURK</name>
<evidence type="ECO:0000256" key="1">
    <source>
        <dbReference type="SAM" id="SignalP"/>
    </source>
</evidence>
<evidence type="ECO:0008006" key="4">
    <source>
        <dbReference type="Google" id="ProtNLM"/>
    </source>
</evidence>
<organism evidence="2 3">
    <name type="scientific">Cupriavidus basilensis</name>
    <dbReference type="NCBI Taxonomy" id="68895"/>
    <lineage>
        <taxon>Bacteria</taxon>
        <taxon>Pseudomonadati</taxon>
        <taxon>Pseudomonadota</taxon>
        <taxon>Betaproteobacteria</taxon>
        <taxon>Burkholderiales</taxon>
        <taxon>Burkholderiaceae</taxon>
        <taxon>Cupriavidus</taxon>
    </lineage>
</organism>
<feature type="chain" id="PRO_5047295239" description="Type 1 fimbrial protein" evidence="1">
    <location>
        <begin position="37"/>
        <end position="121"/>
    </location>
</feature>
<comment type="caution">
    <text evidence="2">The sequence shown here is derived from an EMBL/GenBank/DDBJ whole genome shotgun (WGS) entry which is preliminary data.</text>
</comment>
<dbReference type="EMBL" id="JARJLM010000614">
    <property type="protein sequence ID" value="MDF3838630.1"/>
    <property type="molecule type" value="Genomic_DNA"/>
</dbReference>
<accession>A0ABT6B176</accession>
<dbReference type="RefSeq" id="WP_017226134.1">
    <property type="nucleotide sequence ID" value="NZ_JARJLM010000614.1"/>
</dbReference>
<gene>
    <name evidence="2" type="ORF">P3W85_37705</name>
</gene>
<evidence type="ECO:0000313" key="3">
    <source>
        <dbReference type="Proteomes" id="UP001216674"/>
    </source>
</evidence>
<keyword evidence="1" id="KW-0732">Signal</keyword>
<proteinExistence type="predicted"/>
<protein>
    <recommendedName>
        <fullName evidence="4">Type 1 fimbrial protein</fullName>
    </recommendedName>
</protein>
<dbReference type="Proteomes" id="UP001216674">
    <property type="component" value="Unassembled WGS sequence"/>
</dbReference>